<sequence length="47" mass="4955">MMARISKKLGVDLLDALRVSVVGTVVCAGLVMGVIVLAMWKFPIPGV</sequence>
<name>A0ABU4CEK1_RHOJO</name>
<evidence type="ECO:0000313" key="3">
    <source>
        <dbReference type="Proteomes" id="UP001185737"/>
    </source>
</evidence>
<proteinExistence type="predicted"/>
<evidence type="ECO:0000313" key="2">
    <source>
        <dbReference type="EMBL" id="MDV6281989.1"/>
    </source>
</evidence>
<keyword evidence="1" id="KW-1133">Transmembrane helix</keyword>
<dbReference type="Proteomes" id="UP001185737">
    <property type="component" value="Unassembled WGS sequence"/>
</dbReference>
<comment type="caution">
    <text evidence="2">The sequence shown here is derived from an EMBL/GenBank/DDBJ whole genome shotgun (WGS) entry which is preliminary data.</text>
</comment>
<evidence type="ECO:0000256" key="1">
    <source>
        <dbReference type="SAM" id="Phobius"/>
    </source>
</evidence>
<keyword evidence="1" id="KW-0472">Membrane</keyword>
<accession>A0ABU4CEK1</accession>
<organism evidence="2 3">
    <name type="scientific">Rhodococcus jostii</name>
    <dbReference type="NCBI Taxonomy" id="132919"/>
    <lineage>
        <taxon>Bacteria</taxon>
        <taxon>Bacillati</taxon>
        <taxon>Actinomycetota</taxon>
        <taxon>Actinomycetes</taxon>
        <taxon>Mycobacteriales</taxon>
        <taxon>Nocardiaceae</taxon>
        <taxon>Rhodococcus</taxon>
    </lineage>
</organism>
<keyword evidence="3" id="KW-1185">Reference proteome</keyword>
<protein>
    <submittedName>
        <fullName evidence="2">Uncharacterized protein</fullName>
    </submittedName>
</protein>
<feature type="transmembrane region" description="Helical" evidence="1">
    <location>
        <begin position="21"/>
        <end position="40"/>
    </location>
</feature>
<reference evidence="2 3" key="1">
    <citation type="submission" date="2023-10" db="EMBL/GenBank/DDBJ databases">
        <title>Development of a sustainable strategy for remediation of hydrocarbon-contaminated territories based on the waste exchange concept.</title>
        <authorList>
            <person name="Krivoruchko A."/>
        </authorList>
    </citation>
    <scope>NUCLEOTIDE SEQUENCE [LARGE SCALE GENOMIC DNA]</scope>
    <source>
        <strain evidence="2 3">IEGM 60</strain>
    </source>
</reference>
<dbReference type="EMBL" id="JAWLKA010000008">
    <property type="protein sequence ID" value="MDV6281989.1"/>
    <property type="molecule type" value="Genomic_DNA"/>
</dbReference>
<keyword evidence="1" id="KW-0812">Transmembrane</keyword>
<gene>
    <name evidence="2" type="ORF">R3Q59_15900</name>
</gene>